<evidence type="ECO:0000313" key="1">
    <source>
        <dbReference type="EMBL" id="VFS75298.1"/>
    </source>
</evidence>
<sequence>MPKLATHPAEPSGGGDGLNQLTELGRRDFIAAILRGHQRTINSSLFKMRNNIVRDIALLFEFLAALF</sequence>
<evidence type="ECO:0000313" key="2">
    <source>
        <dbReference type="Proteomes" id="UP000345637"/>
    </source>
</evidence>
<dbReference type="AlphaFoldDB" id="A0A485BUE3"/>
<reference evidence="1 2" key="1">
    <citation type="submission" date="2019-03" db="EMBL/GenBank/DDBJ databases">
        <authorList>
            <consortium name="Pathogen Informatics"/>
        </authorList>
    </citation>
    <scope>NUCLEOTIDE SEQUENCE [LARGE SCALE GENOMIC DNA]</scope>
    <source>
        <strain evidence="1 2">NCTC12998</strain>
    </source>
</reference>
<dbReference type="EMBL" id="CAADJE010000025">
    <property type="protein sequence ID" value="VFS75298.1"/>
    <property type="molecule type" value="Genomic_DNA"/>
</dbReference>
<gene>
    <name evidence="1" type="ORF">NCTC12998_04621</name>
</gene>
<protein>
    <submittedName>
        <fullName evidence="1">Uncharacterized protein</fullName>
    </submittedName>
</protein>
<name>A0A485BUE3_RAOPL</name>
<proteinExistence type="predicted"/>
<dbReference type="Proteomes" id="UP000345637">
    <property type="component" value="Unassembled WGS sequence"/>
</dbReference>
<accession>A0A485BUE3</accession>
<organism evidence="1 2">
    <name type="scientific">Raoultella planticola</name>
    <name type="common">Klebsiella planticola</name>
    <dbReference type="NCBI Taxonomy" id="575"/>
    <lineage>
        <taxon>Bacteria</taxon>
        <taxon>Pseudomonadati</taxon>
        <taxon>Pseudomonadota</taxon>
        <taxon>Gammaproteobacteria</taxon>
        <taxon>Enterobacterales</taxon>
        <taxon>Enterobacteriaceae</taxon>
        <taxon>Klebsiella/Raoultella group</taxon>
        <taxon>Raoultella</taxon>
    </lineage>
</organism>